<dbReference type="Proteomes" id="UP000063308">
    <property type="component" value="Chromosome"/>
</dbReference>
<accession>A0A0E3VVU4</accession>
<dbReference type="InterPro" id="IPR021880">
    <property type="entry name" value="DUF3489"/>
</dbReference>
<sequence>MAAIMKATDWQQHSVRGFFAGVVKNRLKLNLVSEKVGKDRFYRIVTAGAKA</sequence>
<dbReference type="AlphaFoldDB" id="A0A0E3VVU4"/>
<evidence type="ECO:0000313" key="2">
    <source>
        <dbReference type="Proteomes" id="UP000063308"/>
    </source>
</evidence>
<gene>
    <name evidence="1" type="ORF">NK6_6614</name>
</gene>
<evidence type="ECO:0000313" key="1">
    <source>
        <dbReference type="EMBL" id="BAR59765.1"/>
    </source>
</evidence>
<proteinExistence type="predicted"/>
<evidence type="ECO:0008006" key="3">
    <source>
        <dbReference type="Google" id="ProtNLM"/>
    </source>
</evidence>
<dbReference type="Pfam" id="PF11994">
    <property type="entry name" value="DUF3489"/>
    <property type="match status" value="1"/>
</dbReference>
<protein>
    <recommendedName>
        <fullName evidence="3">DUF3489 domain-containing protein</fullName>
    </recommendedName>
</protein>
<organism evidence="1 2">
    <name type="scientific">Bradyrhizobium diazoefficiens</name>
    <dbReference type="NCBI Taxonomy" id="1355477"/>
    <lineage>
        <taxon>Bacteria</taxon>
        <taxon>Pseudomonadati</taxon>
        <taxon>Pseudomonadota</taxon>
        <taxon>Alphaproteobacteria</taxon>
        <taxon>Hyphomicrobiales</taxon>
        <taxon>Nitrobacteraceae</taxon>
        <taxon>Bradyrhizobium</taxon>
    </lineage>
</organism>
<dbReference type="EMBL" id="AP014685">
    <property type="protein sequence ID" value="BAR59765.1"/>
    <property type="molecule type" value="Genomic_DNA"/>
</dbReference>
<reference evidence="1 2" key="1">
    <citation type="submission" date="2014-11" db="EMBL/GenBank/DDBJ databases">
        <title>Symbiosis island explosion on the genome of extra-slow-growing strains of soybean bradyrhizobia with massive insertion sequences.</title>
        <authorList>
            <person name="Iida T."/>
            <person name="Minamisawa K."/>
        </authorList>
    </citation>
    <scope>NUCLEOTIDE SEQUENCE [LARGE SCALE GENOMIC DNA]</scope>
    <source>
        <strain evidence="1 2">NK6</strain>
    </source>
</reference>
<name>A0A0E3VVU4_9BRAD</name>